<dbReference type="SUPFAM" id="SSF48726">
    <property type="entry name" value="Immunoglobulin"/>
    <property type="match status" value="1"/>
</dbReference>
<dbReference type="AlphaFoldDB" id="A0A7R9M2M9"/>
<gene>
    <name evidence="2" type="ORF">ONB1V03_LOCUS8572</name>
</gene>
<sequence>TYLGTPIIPKDPNPVIIGKKSHYTLNDMVNLTCTSPLSLPPAQLSATINGTPIGGDDHSTDNRFQHRIYYQKYENNLSSSSINIQFSTKYLTHRLPFECHSTITHRHNRSTEVNLWTRHKNPQHLHHNSDEHNDADLNIFYTDDKPIDEDNQTPEDSSEPTISGLKVSYGASDVVNVSCVSSRYKPMPELKWFINKQEVDPKYLTREKPIYYGDGYSQTTLRLHYSLQTAIKPSKTSKSNKIVVNLKCVESLTQVLTTGKETLNIPSAVEPISDNTVGAGCEAI</sequence>
<reference evidence="2" key="1">
    <citation type="submission" date="2020-11" db="EMBL/GenBank/DDBJ databases">
        <authorList>
            <person name="Tran Van P."/>
        </authorList>
    </citation>
    <scope>NUCLEOTIDE SEQUENCE</scope>
</reference>
<dbReference type="PANTHER" id="PTHR21261">
    <property type="entry name" value="BEAT PROTEIN"/>
    <property type="match status" value="1"/>
</dbReference>
<dbReference type="InterPro" id="IPR013783">
    <property type="entry name" value="Ig-like_fold"/>
</dbReference>
<proteinExistence type="predicted"/>
<keyword evidence="3" id="KW-1185">Reference proteome</keyword>
<evidence type="ECO:0008006" key="4">
    <source>
        <dbReference type="Google" id="ProtNLM"/>
    </source>
</evidence>
<dbReference type="Proteomes" id="UP000728032">
    <property type="component" value="Unassembled WGS sequence"/>
</dbReference>
<protein>
    <recommendedName>
        <fullName evidence="4">Ig-like domain-containing protein</fullName>
    </recommendedName>
</protein>
<dbReference type="InterPro" id="IPR036179">
    <property type="entry name" value="Ig-like_dom_sf"/>
</dbReference>
<feature type="non-terminal residue" evidence="2">
    <location>
        <position position="284"/>
    </location>
</feature>
<dbReference type="PANTHER" id="PTHR21261:SF15">
    <property type="entry name" value="BEATEN PATH IIIA, ISOFORM D-RELATED"/>
    <property type="match status" value="1"/>
</dbReference>
<feature type="region of interest" description="Disordered" evidence="1">
    <location>
        <begin position="143"/>
        <end position="163"/>
    </location>
</feature>
<evidence type="ECO:0000256" key="1">
    <source>
        <dbReference type="SAM" id="MobiDB-lite"/>
    </source>
</evidence>
<evidence type="ECO:0000313" key="3">
    <source>
        <dbReference type="Proteomes" id="UP000728032"/>
    </source>
</evidence>
<accession>A0A7R9M2M9</accession>
<dbReference type="OrthoDB" id="7375975at2759"/>
<dbReference type="EMBL" id="OC919783">
    <property type="protein sequence ID" value="CAD7651904.1"/>
    <property type="molecule type" value="Genomic_DNA"/>
</dbReference>
<name>A0A7R9M2M9_9ACAR</name>
<feature type="compositionally biased region" description="Acidic residues" evidence="1">
    <location>
        <begin position="146"/>
        <end position="158"/>
    </location>
</feature>
<evidence type="ECO:0000313" key="2">
    <source>
        <dbReference type="EMBL" id="CAD7651904.1"/>
    </source>
</evidence>
<organism evidence="2">
    <name type="scientific">Oppiella nova</name>
    <dbReference type="NCBI Taxonomy" id="334625"/>
    <lineage>
        <taxon>Eukaryota</taxon>
        <taxon>Metazoa</taxon>
        <taxon>Ecdysozoa</taxon>
        <taxon>Arthropoda</taxon>
        <taxon>Chelicerata</taxon>
        <taxon>Arachnida</taxon>
        <taxon>Acari</taxon>
        <taxon>Acariformes</taxon>
        <taxon>Sarcoptiformes</taxon>
        <taxon>Oribatida</taxon>
        <taxon>Brachypylina</taxon>
        <taxon>Oppioidea</taxon>
        <taxon>Oppiidae</taxon>
        <taxon>Oppiella</taxon>
    </lineage>
</organism>
<dbReference type="Gene3D" id="2.60.40.10">
    <property type="entry name" value="Immunoglobulins"/>
    <property type="match status" value="1"/>
</dbReference>
<dbReference type="EMBL" id="CAJPVJ010004958">
    <property type="protein sequence ID" value="CAG2169088.1"/>
    <property type="molecule type" value="Genomic_DNA"/>
</dbReference>